<dbReference type="Pfam" id="PF08268">
    <property type="entry name" value="FBA_3"/>
    <property type="match status" value="1"/>
</dbReference>
<dbReference type="Proteomes" id="UP000245207">
    <property type="component" value="Unassembled WGS sequence"/>
</dbReference>
<dbReference type="EMBL" id="PKPP01002531">
    <property type="protein sequence ID" value="PWA74657.1"/>
    <property type="molecule type" value="Genomic_DNA"/>
</dbReference>
<dbReference type="PANTHER" id="PTHR31111:SF125">
    <property type="entry name" value="F-BOX PROTEIN CPR30-LIKE"/>
    <property type="match status" value="1"/>
</dbReference>
<keyword evidence="3" id="KW-1185">Reference proteome</keyword>
<feature type="domain" description="F-box associated beta-propeller type 3" evidence="1">
    <location>
        <begin position="2"/>
        <end position="205"/>
    </location>
</feature>
<dbReference type="NCBIfam" id="TIGR01640">
    <property type="entry name" value="F_box_assoc_1"/>
    <property type="match status" value="1"/>
</dbReference>
<accession>A0A2U1NMB7</accession>
<evidence type="ECO:0000313" key="2">
    <source>
        <dbReference type="EMBL" id="PWA74657.1"/>
    </source>
</evidence>
<dbReference type="OrthoDB" id="687122at2759"/>
<comment type="caution">
    <text evidence="2">The sequence shown here is derived from an EMBL/GenBank/DDBJ whole genome shotgun (WGS) entry which is preliminary data.</text>
</comment>
<gene>
    <name evidence="2" type="ORF">CTI12_AA249090</name>
</gene>
<organism evidence="2 3">
    <name type="scientific">Artemisia annua</name>
    <name type="common">Sweet wormwood</name>
    <dbReference type="NCBI Taxonomy" id="35608"/>
    <lineage>
        <taxon>Eukaryota</taxon>
        <taxon>Viridiplantae</taxon>
        <taxon>Streptophyta</taxon>
        <taxon>Embryophyta</taxon>
        <taxon>Tracheophyta</taxon>
        <taxon>Spermatophyta</taxon>
        <taxon>Magnoliopsida</taxon>
        <taxon>eudicotyledons</taxon>
        <taxon>Gunneridae</taxon>
        <taxon>Pentapetalae</taxon>
        <taxon>asterids</taxon>
        <taxon>campanulids</taxon>
        <taxon>Asterales</taxon>
        <taxon>Asteraceae</taxon>
        <taxon>Asteroideae</taxon>
        <taxon>Anthemideae</taxon>
        <taxon>Artemisiinae</taxon>
        <taxon>Artemisia</taxon>
    </lineage>
</organism>
<dbReference type="AlphaFoldDB" id="A0A2U1NMB7"/>
<reference evidence="2 3" key="1">
    <citation type="journal article" date="2018" name="Mol. Plant">
        <title>The genome of Artemisia annua provides insight into the evolution of Asteraceae family and artemisinin biosynthesis.</title>
        <authorList>
            <person name="Shen Q."/>
            <person name="Zhang L."/>
            <person name="Liao Z."/>
            <person name="Wang S."/>
            <person name="Yan T."/>
            <person name="Shi P."/>
            <person name="Liu M."/>
            <person name="Fu X."/>
            <person name="Pan Q."/>
            <person name="Wang Y."/>
            <person name="Lv Z."/>
            <person name="Lu X."/>
            <person name="Zhang F."/>
            <person name="Jiang W."/>
            <person name="Ma Y."/>
            <person name="Chen M."/>
            <person name="Hao X."/>
            <person name="Li L."/>
            <person name="Tang Y."/>
            <person name="Lv G."/>
            <person name="Zhou Y."/>
            <person name="Sun X."/>
            <person name="Brodelius P.E."/>
            <person name="Rose J.K.C."/>
            <person name="Tang K."/>
        </authorList>
    </citation>
    <scope>NUCLEOTIDE SEQUENCE [LARGE SCALE GENOMIC DNA]</scope>
    <source>
        <strain evidence="3">cv. Huhao1</strain>
        <tissue evidence="2">Leaf</tissue>
    </source>
</reference>
<dbReference type="PANTHER" id="PTHR31111">
    <property type="entry name" value="BNAA05G37150D PROTEIN-RELATED"/>
    <property type="match status" value="1"/>
</dbReference>
<protein>
    <submittedName>
        <fullName evidence="2">F-box domain-containing protein</fullName>
    </submittedName>
</protein>
<dbReference type="InterPro" id="IPR013187">
    <property type="entry name" value="F-box-assoc_dom_typ3"/>
</dbReference>
<evidence type="ECO:0000313" key="3">
    <source>
        <dbReference type="Proteomes" id="UP000245207"/>
    </source>
</evidence>
<sequence length="223" mass="25532">MHKVLDTWVTCDDNDMVMEHRVFTVGSGCSEWRKITGGQPYFPFEESVCINGYIYFRAYPGMIATEKPVMVSFDVNREVFHFISLCDDISNSEETVLMELDGHLTIVDHQGLTSGGKNVIQMLVLTDVKDGKWVKKRVEIPAKYSEINDRQRFKFSGTTFSGEMIFAEKSLVNPFHVFFYDIKKNEARKVEICGLTDFEFSYSNVLMNVTSVSEHVESIKSLT</sequence>
<name>A0A2U1NMB7_ARTAN</name>
<dbReference type="InterPro" id="IPR017451">
    <property type="entry name" value="F-box-assoc_interact_dom"/>
</dbReference>
<proteinExistence type="predicted"/>
<evidence type="ECO:0000259" key="1">
    <source>
        <dbReference type="Pfam" id="PF08268"/>
    </source>
</evidence>